<dbReference type="Gramene" id="ONIVA02G08360.1">
    <property type="protein sequence ID" value="ONIVA02G08360.1"/>
    <property type="gene ID" value="ONIVA02G08360"/>
</dbReference>
<name>A0A0E0G320_ORYNI</name>
<dbReference type="AlphaFoldDB" id="A0A0E0G320"/>
<sequence length="100" mass="11315">MSHRERKARYGHTARGSARRRPPPVERDGGGAATQLPPSPRRRRRSENSSRVWDLNSRDPTMATPPPRPGAPHQVQQRNMFSRAGCGVLLHQISLYLKKL</sequence>
<evidence type="ECO:0000313" key="2">
    <source>
        <dbReference type="EnsemblPlants" id="ONIVA02G08360.1"/>
    </source>
</evidence>
<dbReference type="EnsemblPlants" id="ONIVA02G08360.1">
    <property type="protein sequence ID" value="ONIVA02G08360.1"/>
    <property type="gene ID" value="ONIVA02G08360"/>
</dbReference>
<organism evidence="2">
    <name type="scientific">Oryza nivara</name>
    <name type="common">Indian wild rice</name>
    <name type="synonym">Oryza sativa f. spontanea</name>
    <dbReference type="NCBI Taxonomy" id="4536"/>
    <lineage>
        <taxon>Eukaryota</taxon>
        <taxon>Viridiplantae</taxon>
        <taxon>Streptophyta</taxon>
        <taxon>Embryophyta</taxon>
        <taxon>Tracheophyta</taxon>
        <taxon>Spermatophyta</taxon>
        <taxon>Magnoliopsida</taxon>
        <taxon>Liliopsida</taxon>
        <taxon>Poales</taxon>
        <taxon>Poaceae</taxon>
        <taxon>BOP clade</taxon>
        <taxon>Oryzoideae</taxon>
        <taxon>Oryzeae</taxon>
        <taxon>Oryzinae</taxon>
        <taxon>Oryza</taxon>
    </lineage>
</organism>
<evidence type="ECO:0000256" key="1">
    <source>
        <dbReference type="SAM" id="MobiDB-lite"/>
    </source>
</evidence>
<feature type="region of interest" description="Disordered" evidence="1">
    <location>
        <begin position="1"/>
        <end position="77"/>
    </location>
</feature>
<feature type="compositionally biased region" description="Basic residues" evidence="1">
    <location>
        <begin position="1"/>
        <end position="22"/>
    </location>
</feature>
<reference evidence="2" key="1">
    <citation type="submission" date="2015-04" db="UniProtKB">
        <authorList>
            <consortium name="EnsemblPlants"/>
        </authorList>
    </citation>
    <scope>IDENTIFICATION</scope>
    <source>
        <strain evidence="2">SL10</strain>
    </source>
</reference>
<keyword evidence="3" id="KW-1185">Reference proteome</keyword>
<accession>A0A0E0G320</accession>
<reference evidence="2" key="2">
    <citation type="submission" date="2018-04" db="EMBL/GenBank/DDBJ databases">
        <title>OnivRS2 (Oryza nivara Reference Sequence Version 2).</title>
        <authorList>
            <person name="Zhang J."/>
            <person name="Kudrna D."/>
            <person name="Lee S."/>
            <person name="Talag J."/>
            <person name="Rajasekar S."/>
            <person name="Welchert J."/>
            <person name="Hsing Y.-I."/>
            <person name="Wing R.A."/>
        </authorList>
    </citation>
    <scope>NUCLEOTIDE SEQUENCE [LARGE SCALE GENOMIC DNA]</scope>
    <source>
        <strain evidence="2">SL10</strain>
    </source>
</reference>
<protein>
    <submittedName>
        <fullName evidence="2">Uncharacterized protein</fullName>
    </submittedName>
</protein>
<proteinExistence type="predicted"/>
<dbReference type="Proteomes" id="UP000006591">
    <property type="component" value="Chromosome 2"/>
</dbReference>
<evidence type="ECO:0000313" key="3">
    <source>
        <dbReference type="Proteomes" id="UP000006591"/>
    </source>
</evidence>
<dbReference type="HOGENOM" id="CLU_2561933_0_0_1"/>